<feature type="signal peptide" evidence="7">
    <location>
        <begin position="1"/>
        <end position="25"/>
    </location>
</feature>
<feature type="region of interest" description="Disordered" evidence="6">
    <location>
        <begin position="347"/>
        <end position="368"/>
    </location>
</feature>
<sequence>MPSFASTCTMVKLGVSLLAAGRLAAATSYTLQDSYTIANFFDEFDFYTGADPTEGFVDYQSAAAASASGLAGSSSGGIYLGADYTTANPAAGRASTRVSSKKAYTHMLLVADVNHMPVGCGTWPALWSFGPDWPSSGEIDMIEGVNSQTANEITLHTAEGCTMAQGKQMASTKLLDTLDCGAGDGSTGCPQKTTETTNYGAGLNAGGGGVYAMEWTSDAISVWFFARNSTMANKLSASGSASAAATNGSTAGLDTASFGTPQAQFAGGSGCDIDENFKSHNIVIDTTFCGDWAGKSSIWSSDATCSALATTCEDYVANNPEAFVDAYWLFNSINVYQASGTSARRTMGSSASSWEADSRRRVEKYRSS</sequence>
<dbReference type="AlphaFoldDB" id="A0A2T3AD08"/>
<dbReference type="PANTHER" id="PTHR10963">
    <property type="entry name" value="GLYCOSYL HYDROLASE-RELATED"/>
    <property type="match status" value="1"/>
</dbReference>
<dbReference type="InParanoid" id="A0A2T3AD08"/>
<keyword evidence="4 9" id="KW-0378">Hydrolase</keyword>
<evidence type="ECO:0000256" key="3">
    <source>
        <dbReference type="ARBA" id="ARBA00012599"/>
    </source>
</evidence>
<dbReference type="Gene3D" id="2.60.120.200">
    <property type="match status" value="1"/>
</dbReference>
<keyword evidence="10" id="KW-1185">Reference proteome</keyword>
<dbReference type="InterPro" id="IPR050546">
    <property type="entry name" value="Glycosyl_Hydrlase_16"/>
</dbReference>
<reference evidence="9 10" key="1">
    <citation type="journal article" date="2018" name="Mycol. Prog.">
        <title>Coniella lustricola, a new species from submerged detritus.</title>
        <authorList>
            <person name="Raudabaugh D.B."/>
            <person name="Iturriaga T."/>
            <person name="Carver A."/>
            <person name="Mondo S."/>
            <person name="Pangilinan J."/>
            <person name="Lipzen A."/>
            <person name="He G."/>
            <person name="Amirebrahimi M."/>
            <person name="Grigoriev I.V."/>
            <person name="Miller A.N."/>
        </authorList>
    </citation>
    <scope>NUCLEOTIDE SEQUENCE [LARGE SCALE GENOMIC DNA]</scope>
    <source>
        <strain evidence="9 10">B22-T-1</strain>
    </source>
</reference>
<evidence type="ECO:0000256" key="7">
    <source>
        <dbReference type="SAM" id="SignalP"/>
    </source>
</evidence>
<comment type="similarity">
    <text evidence="2">Belongs to the glycosyl hydrolase 16 family.</text>
</comment>
<dbReference type="Pfam" id="PF26113">
    <property type="entry name" value="GH16_XgeA"/>
    <property type="match status" value="1"/>
</dbReference>
<dbReference type="FunFam" id="2.60.120.200:FF:000114">
    <property type="entry name" value="Probable endo-1,3(4)-beta-glucanase NFIA_089530"/>
    <property type="match status" value="1"/>
</dbReference>
<dbReference type="CDD" id="cd02181">
    <property type="entry name" value="GH16_fungal_Lam16A_glucanase"/>
    <property type="match status" value="1"/>
</dbReference>
<dbReference type="SUPFAM" id="SSF49899">
    <property type="entry name" value="Concanavalin A-like lectins/glucanases"/>
    <property type="match status" value="1"/>
</dbReference>
<evidence type="ECO:0000256" key="6">
    <source>
        <dbReference type="SAM" id="MobiDB-lite"/>
    </source>
</evidence>
<accession>A0A2T3AD08</accession>
<proteinExistence type="inferred from homology"/>
<dbReference type="EC" id="3.2.1.6" evidence="3"/>
<evidence type="ECO:0000313" key="10">
    <source>
        <dbReference type="Proteomes" id="UP000241462"/>
    </source>
</evidence>
<dbReference type="EMBL" id="KZ678410">
    <property type="protein sequence ID" value="PSR92127.1"/>
    <property type="molecule type" value="Genomic_DNA"/>
</dbReference>
<evidence type="ECO:0000256" key="1">
    <source>
        <dbReference type="ARBA" id="ARBA00000124"/>
    </source>
</evidence>
<organism evidence="9 10">
    <name type="scientific">Coniella lustricola</name>
    <dbReference type="NCBI Taxonomy" id="2025994"/>
    <lineage>
        <taxon>Eukaryota</taxon>
        <taxon>Fungi</taxon>
        <taxon>Dikarya</taxon>
        <taxon>Ascomycota</taxon>
        <taxon>Pezizomycotina</taxon>
        <taxon>Sordariomycetes</taxon>
        <taxon>Sordariomycetidae</taxon>
        <taxon>Diaporthales</taxon>
        <taxon>Schizoparmaceae</taxon>
        <taxon>Coniella</taxon>
    </lineage>
</organism>
<dbReference type="STRING" id="2025994.A0A2T3AD08"/>
<evidence type="ECO:0000256" key="4">
    <source>
        <dbReference type="ARBA" id="ARBA00022801"/>
    </source>
</evidence>
<evidence type="ECO:0000256" key="5">
    <source>
        <dbReference type="ARBA" id="ARBA00023295"/>
    </source>
</evidence>
<dbReference type="OrthoDB" id="192832at2759"/>
<dbReference type="PANTHER" id="PTHR10963:SF24">
    <property type="entry name" value="GLYCOSIDASE C21B10.07-RELATED"/>
    <property type="match status" value="1"/>
</dbReference>
<evidence type="ECO:0000313" key="9">
    <source>
        <dbReference type="EMBL" id="PSR92127.1"/>
    </source>
</evidence>
<comment type="catalytic activity">
    <reaction evidence="1">
        <text>Endohydrolysis of (1-&gt;3)- or (1-&gt;4)-linkages in beta-D-glucans when the glucose residue whose reducing group is involved in the linkage to be hydrolyzed is itself substituted at C-3.</text>
        <dbReference type="EC" id="3.2.1.6"/>
    </reaction>
</comment>
<dbReference type="PROSITE" id="PS51762">
    <property type="entry name" value="GH16_2"/>
    <property type="match status" value="1"/>
</dbReference>
<dbReference type="InterPro" id="IPR013320">
    <property type="entry name" value="ConA-like_dom_sf"/>
</dbReference>
<feature type="compositionally biased region" description="Basic and acidic residues" evidence="6">
    <location>
        <begin position="356"/>
        <end position="368"/>
    </location>
</feature>
<dbReference type="GO" id="GO:0009251">
    <property type="term" value="P:glucan catabolic process"/>
    <property type="evidence" value="ECO:0007669"/>
    <property type="project" value="TreeGrafter"/>
</dbReference>
<protein>
    <recommendedName>
        <fullName evidence="3">endo-1,3(4)-beta-glucanase</fullName>
        <ecNumber evidence="3">3.2.1.6</ecNumber>
    </recommendedName>
</protein>
<keyword evidence="7" id="KW-0732">Signal</keyword>
<dbReference type="Proteomes" id="UP000241462">
    <property type="component" value="Unassembled WGS sequence"/>
</dbReference>
<evidence type="ECO:0000259" key="8">
    <source>
        <dbReference type="PROSITE" id="PS51762"/>
    </source>
</evidence>
<feature type="chain" id="PRO_5015660911" description="endo-1,3(4)-beta-glucanase" evidence="7">
    <location>
        <begin position="26"/>
        <end position="368"/>
    </location>
</feature>
<keyword evidence="5" id="KW-0326">Glycosidase</keyword>
<gene>
    <name evidence="9" type="ORF">BD289DRAFT_190481</name>
</gene>
<dbReference type="InterPro" id="IPR000757">
    <property type="entry name" value="Beta-glucanase-like"/>
</dbReference>
<feature type="domain" description="GH16" evidence="8">
    <location>
        <begin position="2"/>
        <end position="301"/>
    </location>
</feature>
<name>A0A2T3AD08_9PEZI</name>
<dbReference type="GO" id="GO:0052861">
    <property type="term" value="F:endo-1,3(4)-beta-glucanase activity"/>
    <property type="evidence" value="ECO:0007669"/>
    <property type="project" value="UniProtKB-EC"/>
</dbReference>
<evidence type="ECO:0000256" key="2">
    <source>
        <dbReference type="ARBA" id="ARBA00006865"/>
    </source>
</evidence>